<protein>
    <submittedName>
        <fullName evidence="6">AraC family transcriptional regulator</fullName>
    </submittedName>
</protein>
<evidence type="ECO:0000259" key="5">
    <source>
        <dbReference type="PROSITE" id="PS01124"/>
    </source>
</evidence>
<dbReference type="InterPro" id="IPR035418">
    <property type="entry name" value="AraC-bd_2"/>
</dbReference>
<organism evidence="6 7">
    <name type="scientific">Pseudomonas edaphica</name>
    <dbReference type="NCBI Taxonomy" id="2006980"/>
    <lineage>
        <taxon>Bacteria</taxon>
        <taxon>Pseudomonadati</taxon>
        <taxon>Pseudomonadota</taxon>
        <taxon>Gammaproteobacteria</taxon>
        <taxon>Pseudomonadales</taxon>
        <taxon>Pseudomonadaceae</taxon>
        <taxon>Pseudomonas</taxon>
    </lineage>
</organism>
<feature type="domain" description="HTH araC/xylS-type" evidence="5">
    <location>
        <begin position="203"/>
        <end position="303"/>
    </location>
</feature>
<comment type="caution">
    <text evidence="6">The sequence shown here is derived from an EMBL/GenBank/DDBJ whole genome shotgun (WGS) entry which is preliminary data.</text>
</comment>
<dbReference type="PANTHER" id="PTHR46796:SF12">
    <property type="entry name" value="HTH-TYPE DNA-BINDING TRANSCRIPTIONAL ACTIVATOR EUTR"/>
    <property type="match status" value="1"/>
</dbReference>
<dbReference type="InterPro" id="IPR050204">
    <property type="entry name" value="AraC_XylS_family_regulators"/>
</dbReference>
<dbReference type="PROSITE" id="PS01124">
    <property type="entry name" value="HTH_ARAC_FAMILY_2"/>
    <property type="match status" value="1"/>
</dbReference>
<sequence>MTDICGPHLLNANTPDRIRFQHSGYSFGTLSTTLGTLGYGTDVTVACGAETPLICYSLTLPITGEQELAVAGRRLHSDRDHALILSPFEKQELHITGDCRELHVALSLFGMQSVLAELLQRPVDQPIIFDPGMDAVNDGTGSWWRMVRYLIDECEHSQSLYGHLLFNRDVESALIKGLILAQPSNYSEEMRHLYADKPPHYLLRAKAFIHTNAKGDICLEDIEAAARVSRGKLFEGFRFHFGSTPMAYLRKFRLLAIRQQLLEDRAARNVSPIAMDWGFNHLGRFSSDYRKLFGEAPRETLMRAKRRTDRAH</sequence>
<evidence type="ECO:0000313" key="6">
    <source>
        <dbReference type="EMBL" id="TLG91257.1"/>
    </source>
</evidence>
<comment type="function">
    <text evidence="4">Regulatory protein of the TOL plasmid xyl operons. XylS activates the xylXYZLTEGFJQKIH operon required for the degradation of toluene, m-xylene and p-xylene.</text>
</comment>
<name>A0ABY2U4L4_9PSED</name>
<proteinExistence type="predicted"/>
<dbReference type="Gene3D" id="1.10.10.60">
    <property type="entry name" value="Homeodomain-like"/>
    <property type="match status" value="1"/>
</dbReference>
<keyword evidence="7" id="KW-1185">Reference proteome</keyword>
<keyword evidence="1" id="KW-0805">Transcription regulation</keyword>
<keyword evidence="3" id="KW-0804">Transcription</keyword>
<evidence type="ECO:0000256" key="2">
    <source>
        <dbReference type="ARBA" id="ARBA00023125"/>
    </source>
</evidence>
<dbReference type="SUPFAM" id="SSF46689">
    <property type="entry name" value="Homeodomain-like"/>
    <property type="match status" value="1"/>
</dbReference>
<dbReference type="InterPro" id="IPR009057">
    <property type="entry name" value="Homeodomain-like_sf"/>
</dbReference>
<dbReference type="EMBL" id="VBVZ01000178">
    <property type="protein sequence ID" value="TLG91257.1"/>
    <property type="molecule type" value="Genomic_DNA"/>
</dbReference>
<evidence type="ECO:0000313" key="7">
    <source>
        <dbReference type="Proteomes" id="UP000304941"/>
    </source>
</evidence>
<reference evidence="6 7" key="1">
    <citation type="submission" date="2019-05" db="EMBL/GenBank/DDBJ databases">
        <title>Pseudomonas edaphica sp. nov., isolated from rhizospheric soil of Cistus ladanifer L. in Spain.</title>
        <authorList>
            <person name="Peix A."/>
        </authorList>
    </citation>
    <scope>NUCLEOTIDE SEQUENCE [LARGE SCALE GENOMIC DNA]</scope>
    <source>
        <strain evidence="6 7">RD25</strain>
    </source>
</reference>
<gene>
    <name evidence="6" type="ORF">FEM54_13955</name>
</gene>
<accession>A0ABY2U4L4</accession>
<dbReference type="Pfam" id="PF12833">
    <property type="entry name" value="HTH_18"/>
    <property type="match status" value="1"/>
</dbReference>
<dbReference type="Proteomes" id="UP000304941">
    <property type="component" value="Unassembled WGS sequence"/>
</dbReference>
<evidence type="ECO:0000256" key="4">
    <source>
        <dbReference type="ARBA" id="ARBA00037345"/>
    </source>
</evidence>
<evidence type="ECO:0000256" key="3">
    <source>
        <dbReference type="ARBA" id="ARBA00023163"/>
    </source>
</evidence>
<keyword evidence="2" id="KW-0238">DNA-binding</keyword>
<dbReference type="Pfam" id="PF14525">
    <property type="entry name" value="AraC_binding_2"/>
    <property type="match status" value="1"/>
</dbReference>
<dbReference type="SMART" id="SM00342">
    <property type="entry name" value="HTH_ARAC"/>
    <property type="match status" value="1"/>
</dbReference>
<dbReference type="InterPro" id="IPR018060">
    <property type="entry name" value="HTH_AraC"/>
</dbReference>
<dbReference type="PANTHER" id="PTHR46796">
    <property type="entry name" value="HTH-TYPE TRANSCRIPTIONAL ACTIVATOR RHAS-RELATED"/>
    <property type="match status" value="1"/>
</dbReference>
<evidence type="ECO:0000256" key="1">
    <source>
        <dbReference type="ARBA" id="ARBA00023015"/>
    </source>
</evidence>